<proteinExistence type="predicted"/>
<reference evidence="7" key="1">
    <citation type="submission" date="2023-06" db="EMBL/GenBank/DDBJ databases">
        <authorList>
            <person name="Delattre M."/>
        </authorList>
    </citation>
    <scope>NUCLEOTIDE SEQUENCE</scope>
    <source>
        <strain evidence="7">AF72</strain>
    </source>
</reference>
<keyword evidence="8" id="KW-1185">Reference proteome</keyword>
<dbReference type="AlphaFoldDB" id="A0AA36D1R7"/>
<evidence type="ECO:0000256" key="3">
    <source>
        <dbReference type="ARBA" id="ARBA00022840"/>
    </source>
</evidence>
<evidence type="ECO:0000313" key="8">
    <source>
        <dbReference type="Proteomes" id="UP001177023"/>
    </source>
</evidence>
<dbReference type="EMBL" id="CATQJA010002655">
    <property type="protein sequence ID" value="CAJ0579111.1"/>
    <property type="molecule type" value="Genomic_DNA"/>
</dbReference>
<evidence type="ECO:0000259" key="6">
    <source>
        <dbReference type="PROSITE" id="PS50011"/>
    </source>
</evidence>
<gene>
    <name evidence="7" type="ORF">MSPICULIGERA_LOCUS17342</name>
</gene>
<comment type="caution">
    <text evidence="7">The sequence shown here is derived from an EMBL/GenBank/DDBJ whole genome shotgun (WGS) entry which is preliminary data.</text>
</comment>
<dbReference type="GO" id="GO:0004672">
    <property type="term" value="F:protein kinase activity"/>
    <property type="evidence" value="ECO:0007669"/>
    <property type="project" value="InterPro"/>
</dbReference>
<dbReference type="Pfam" id="PF00069">
    <property type="entry name" value="Pkinase"/>
    <property type="match status" value="1"/>
</dbReference>
<dbReference type="FunFam" id="1.10.510.10:FF:000571">
    <property type="entry name" value="Maternal embryonic leucine zipper kinase"/>
    <property type="match status" value="1"/>
</dbReference>
<keyword evidence="3" id="KW-0067">ATP-binding</keyword>
<dbReference type="InterPro" id="IPR000719">
    <property type="entry name" value="Prot_kinase_dom"/>
</dbReference>
<dbReference type="InterPro" id="IPR008271">
    <property type="entry name" value="Ser/Thr_kinase_AS"/>
</dbReference>
<name>A0AA36D1R7_9BILA</name>
<evidence type="ECO:0000313" key="7">
    <source>
        <dbReference type="EMBL" id="CAJ0579111.1"/>
    </source>
</evidence>
<keyword evidence="2" id="KW-0547">Nucleotide-binding</keyword>
<evidence type="ECO:0000256" key="5">
    <source>
        <dbReference type="SAM" id="MobiDB-lite"/>
    </source>
</evidence>
<dbReference type="InterPro" id="IPR011009">
    <property type="entry name" value="Kinase-like_dom_sf"/>
</dbReference>
<feature type="domain" description="Protein kinase" evidence="6">
    <location>
        <begin position="1"/>
        <end position="260"/>
    </location>
</feature>
<dbReference type="GO" id="GO:0005524">
    <property type="term" value="F:ATP binding"/>
    <property type="evidence" value="ECO:0007669"/>
    <property type="project" value="UniProtKB-KW"/>
</dbReference>
<dbReference type="PROSITE" id="PS50011">
    <property type="entry name" value="PROTEIN_KINASE_DOM"/>
    <property type="match status" value="1"/>
</dbReference>
<keyword evidence="4" id="KW-0460">Magnesium</keyword>
<feature type="region of interest" description="Disordered" evidence="5">
    <location>
        <begin position="1"/>
        <end position="23"/>
    </location>
</feature>
<accession>A0AA36D1R7</accession>
<dbReference type="PROSITE" id="PS00108">
    <property type="entry name" value="PROTEIN_KINASE_ST"/>
    <property type="match status" value="1"/>
</dbReference>
<evidence type="ECO:0000256" key="4">
    <source>
        <dbReference type="ARBA" id="ARBA00022842"/>
    </source>
</evidence>
<evidence type="ECO:0000256" key="2">
    <source>
        <dbReference type="ARBA" id="ARBA00022741"/>
    </source>
</evidence>
<dbReference type="Gene3D" id="1.10.510.10">
    <property type="entry name" value="Transferase(Phosphotransferase) domain 1"/>
    <property type="match status" value="1"/>
</dbReference>
<organism evidence="7 8">
    <name type="scientific">Mesorhabditis spiculigera</name>
    <dbReference type="NCBI Taxonomy" id="96644"/>
    <lineage>
        <taxon>Eukaryota</taxon>
        <taxon>Metazoa</taxon>
        <taxon>Ecdysozoa</taxon>
        <taxon>Nematoda</taxon>
        <taxon>Chromadorea</taxon>
        <taxon>Rhabditida</taxon>
        <taxon>Rhabditina</taxon>
        <taxon>Rhabditomorpha</taxon>
        <taxon>Rhabditoidea</taxon>
        <taxon>Rhabditidae</taxon>
        <taxon>Mesorhabditinae</taxon>
        <taxon>Mesorhabditis</taxon>
    </lineage>
</organism>
<comment type="cofactor">
    <cofactor evidence="1">
        <name>Mg(2+)</name>
        <dbReference type="ChEBI" id="CHEBI:18420"/>
    </cofactor>
</comment>
<evidence type="ECO:0000256" key="1">
    <source>
        <dbReference type="ARBA" id="ARBA00001946"/>
    </source>
</evidence>
<dbReference type="Proteomes" id="UP001177023">
    <property type="component" value="Unassembled WGS sequence"/>
</dbReference>
<dbReference type="PANTHER" id="PTHR24347">
    <property type="entry name" value="SERINE/THREONINE-PROTEIN KINASE"/>
    <property type="match status" value="1"/>
</dbReference>
<dbReference type="SMART" id="SM00220">
    <property type="entry name" value="S_TKc"/>
    <property type="match status" value="1"/>
</dbReference>
<feature type="non-terminal residue" evidence="7">
    <location>
        <position position="315"/>
    </location>
</feature>
<sequence length="315" mass="35370">MTPLSSNFQAPPEEESAEDPTGGRYAMKVISKENYIEKEHVFGKEIDILKELQHSPDIAKFLEGNVVDGALYMRFELCPAGDLFDFLTEHEKVSEEQAAQMIRCVTQALDFMHERRIVHRDIKPENLLLIAAGNGMFNLKVTDFGLSSYIAEGQLLYDCCGTPTYVAPEVLLNEGYGFTVDIWSLGIILYIVLVGFPPFQTATRNEADLFNQIIEGFVYFPSPAFDKISWAARLVILQMLQGKDIRPTAKELPQIAGDWYKDATSTDENEDMARELVTHHLAFNTNDGEGFDDPADFVYERRASLDELSGVHAGP</sequence>
<dbReference type="SUPFAM" id="SSF56112">
    <property type="entry name" value="Protein kinase-like (PK-like)"/>
    <property type="match status" value="1"/>
</dbReference>
<protein>
    <recommendedName>
        <fullName evidence="6">Protein kinase domain-containing protein</fullName>
    </recommendedName>
</protein>